<dbReference type="GO" id="GO:0006508">
    <property type="term" value="P:proteolysis"/>
    <property type="evidence" value="ECO:0007669"/>
    <property type="project" value="UniProtKB-KW"/>
</dbReference>
<feature type="transmembrane region" description="Helical" evidence="1">
    <location>
        <begin position="127"/>
        <end position="145"/>
    </location>
</feature>
<accession>A0A7X0NGX0</accession>
<evidence type="ECO:0000259" key="2">
    <source>
        <dbReference type="SMART" id="SM00460"/>
    </source>
</evidence>
<dbReference type="RefSeq" id="WP_184423992.1">
    <property type="nucleotide sequence ID" value="NZ_AP027362.1"/>
</dbReference>
<evidence type="ECO:0000313" key="4">
    <source>
        <dbReference type="Proteomes" id="UP000537141"/>
    </source>
</evidence>
<dbReference type="Gene3D" id="3.10.620.30">
    <property type="match status" value="1"/>
</dbReference>
<dbReference type="InterPro" id="IPR021878">
    <property type="entry name" value="TgpA_N"/>
</dbReference>
<organism evidence="3 4">
    <name type="scientific">Thalassotalea piscium</name>
    <dbReference type="NCBI Taxonomy" id="1230533"/>
    <lineage>
        <taxon>Bacteria</taxon>
        <taxon>Pseudomonadati</taxon>
        <taxon>Pseudomonadota</taxon>
        <taxon>Gammaproteobacteria</taxon>
        <taxon>Alteromonadales</taxon>
        <taxon>Colwelliaceae</taxon>
        <taxon>Thalassotalea</taxon>
    </lineage>
</organism>
<dbReference type="Pfam" id="PF01841">
    <property type="entry name" value="Transglut_core"/>
    <property type="match status" value="1"/>
</dbReference>
<dbReference type="InterPro" id="IPR002931">
    <property type="entry name" value="Transglutaminase-like"/>
</dbReference>
<keyword evidence="4" id="KW-1185">Reference proteome</keyword>
<proteinExistence type="predicted"/>
<dbReference type="GO" id="GO:0008233">
    <property type="term" value="F:peptidase activity"/>
    <property type="evidence" value="ECO:0007669"/>
    <property type="project" value="UniProtKB-KW"/>
</dbReference>
<dbReference type="AlphaFoldDB" id="A0A7X0NGX0"/>
<keyword evidence="3" id="KW-0645">Protease</keyword>
<feature type="transmembrane region" description="Helical" evidence="1">
    <location>
        <begin position="182"/>
        <end position="200"/>
    </location>
</feature>
<dbReference type="PANTHER" id="PTHR42736:SF1">
    <property type="entry name" value="PROTEIN-GLUTAMINE GAMMA-GLUTAMYLTRANSFERASE"/>
    <property type="match status" value="1"/>
</dbReference>
<protein>
    <submittedName>
        <fullName evidence="3">Transglutaminase-like putative cysteine protease</fullName>
    </submittedName>
</protein>
<feature type="transmembrane region" description="Helical" evidence="1">
    <location>
        <begin position="151"/>
        <end position="170"/>
    </location>
</feature>
<dbReference type="Pfam" id="PF11992">
    <property type="entry name" value="TgpA_N"/>
    <property type="match status" value="1"/>
</dbReference>
<dbReference type="PANTHER" id="PTHR42736">
    <property type="entry name" value="PROTEIN-GLUTAMINE GAMMA-GLUTAMYLTRANSFERASE"/>
    <property type="match status" value="1"/>
</dbReference>
<evidence type="ECO:0000256" key="1">
    <source>
        <dbReference type="SAM" id="Phobius"/>
    </source>
</evidence>
<feature type="domain" description="Transglutaminase-like" evidence="2">
    <location>
        <begin position="432"/>
        <end position="503"/>
    </location>
</feature>
<feature type="transmembrane region" description="Helical" evidence="1">
    <location>
        <begin position="85"/>
        <end position="115"/>
    </location>
</feature>
<keyword evidence="1" id="KW-0812">Transmembrane</keyword>
<dbReference type="Proteomes" id="UP000537141">
    <property type="component" value="Unassembled WGS sequence"/>
</dbReference>
<dbReference type="InterPro" id="IPR038765">
    <property type="entry name" value="Papain-like_cys_pep_sf"/>
</dbReference>
<feature type="transmembrane region" description="Helical" evidence="1">
    <location>
        <begin position="34"/>
        <end position="65"/>
    </location>
</feature>
<comment type="caution">
    <text evidence="3">The sequence shown here is derived from an EMBL/GenBank/DDBJ whole genome shotgun (WGS) entry which is preliminary data.</text>
</comment>
<sequence length="696" mass="79669">MVNKRYSSLSINQNILLQEKLVQGHLSLSKKTQLLLMCSLGLNCLTLVLELSGWLIAYIVISLLWQSSIYLKLVAQPNRLIKLLVSIAGLFLLALSAKQLGLLNSMVHLLVFSYLLKPLELTSRKDFYIQVLLGIFVLVTSLVFIQSLYFMLLVLLFLTINFMLLFSIFYKTASHKTLAKGVTTTLIKSIPLTLLLFIGFPKIAPFWQMPAAQNAQVGLSDEVKVGDIAKLALSNKLAFRVEFDQAPPNYQQMYWRTLVLEDFDGIKWYQRKDNYQNLWQQQLQEEPDFSSIIGLSKLPLVSYQVIVEPNFQQWLFGLNIMTNVKSEQQTVNKNRDFTLTANKKLNSVTSYRVTSALTDHINIILTPTARNRNLLVNERNNQALADEGQRLRRLYQDDLSLVKAVLTRFNQQNYHYTLNPPLLSNNSLSEFYFDTKAGFCEHYASSFTYLMRSAGIPARMVLGYLGGEYNQRGNYYSVYQRDAHAWSEVWIAGRGWLRIDPTAAVSPERVETGFSELLQQEQNMLSSDLFASFNASQWFNQLRYMFEAIDYQWTKWVVGYSINDQINVINALYLTFVQHKRLIIAISVLMLAMIVVLISLRKKNKASRFPTEVLLLNKLIKSANKLGILKTPTLTADQLAQHIISEKPSASAAVLTFINTFKKVHYQSLSADERVKEIDKLKQQFKQLTSQLKQSG</sequence>
<dbReference type="EMBL" id="JACHHU010000011">
    <property type="protein sequence ID" value="MBB6543199.1"/>
    <property type="molecule type" value="Genomic_DNA"/>
</dbReference>
<gene>
    <name evidence="3" type="ORF">HNQ55_001706</name>
</gene>
<dbReference type="SUPFAM" id="SSF54001">
    <property type="entry name" value="Cysteine proteinases"/>
    <property type="match status" value="1"/>
</dbReference>
<reference evidence="3 4" key="1">
    <citation type="submission" date="2020-08" db="EMBL/GenBank/DDBJ databases">
        <title>Genomic Encyclopedia of Type Strains, Phase IV (KMG-IV): sequencing the most valuable type-strain genomes for metagenomic binning, comparative biology and taxonomic classification.</title>
        <authorList>
            <person name="Goeker M."/>
        </authorList>
    </citation>
    <scope>NUCLEOTIDE SEQUENCE [LARGE SCALE GENOMIC DNA]</scope>
    <source>
        <strain evidence="3 4">DSM 26287</strain>
    </source>
</reference>
<dbReference type="SMART" id="SM00460">
    <property type="entry name" value="TGc"/>
    <property type="match status" value="1"/>
</dbReference>
<evidence type="ECO:0000313" key="3">
    <source>
        <dbReference type="EMBL" id="MBB6543199.1"/>
    </source>
</evidence>
<feature type="transmembrane region" description="Helical" evidence="1">
    <location>
        <begin position="582"/>
        <end position="600"/>
    </location>
</feature>
<keyword evidence="3" id="KW-0378">Hydrolase</keyword>
<name>A0A7X0NGX0_9GAMM</name>
<keyword evidence="1" id="KW-1133">Transmembrane helix</keyword>
<dbReference type="InterPro" id="IPR052901">
    <property type="entry name" value="Bact_TGase-like"/>
</dbReference>
<keyword evidence="1" id="KW-0472">Membrane</keyword>